<organism evidence="1 2">
    <name type="scientific">Cupriavidus basilensis</name>
    <dbReference type="NCBI Taxonomy" id="68895"/>
    <lineage>
        <taxon>Bacteria</taxon>
        <taxon>Pseudomonadati</taxon>
        <taxon>Pseudomonadota</taxon>
        <taxon>Betaproteobacteria</taxon>
        <taxon>Burkholderiales</taxon>
        <taxon>Burkholderiaceae</taxon>
        <taxon>Cupriavidus</taxon>
    </lineage>
</organism>
<accession>A0ABT6B370</accession>
<gene>
    <name evidence="1" type="ORF">P3W85_41305</name>
</gene>
<protein>
    <submittedName>
        <fullName evidence="1">Uncharacterized protein</fullName>
    </submittedName>
</protein>
<reference evidence="1 2" key="1">
    <citation type="submission" date="2023-03" db="EMBL/GenBank/DDBJ databases">
        <title>Draft assemblies of triclosan tolerant bacteria isolated from returned activated sludge.</title>
        <authorList>
            <person name="Van Hamelsveld S."/>
        </authorList>
    </citation>
    <scope>NUCLEOTIDE SEQUENCE [LARGE SCALE GENOMIC DNA]</scope>
    <source>
        <strain evidence="1 2">GW210010_S58</strain>
    </source>
</reference>
<comment type="caution">
    <text evidence="1">The sequence shown here is derived from an EMBL/GenBank/DDBJ whole genome shotgun (WGS) entry which is preliminary data.</text>
</comment>
<dbReference type="Proteomes" id="UP001216674">
    <property type="component" value="Unassembled WGS sequence"/>
</dbReference>
<keyword evidence="2" id="KW-1185">Reference proteome</keyword>
<evidence type="ECO:0000313" key="2">
    <source>
        <dbReference type="Proteomes" id="UP001216674"/>
    </source>
</evidence>
<sequence>MPQLWVIAGPNGSGKTTVADRWFASRIPVVSPDSIAAELANFTPAFEVADRSFALANSALRPRLILSWENGRIRQRSSRLPQWALDAFPSQLLTHMANMAQQSTP</sequence>
<dbReference type="SUPFAM" id="SSF52540">
    <property type="entry name" value="P-loop containing nucleoside triphosphate hydrolases"/>
    <property type="match status" value="1"/>
</dbReference>
<dbReference type="EMBL" id="JARJLM010000673">
    <property type="protein sequence ID" value="MDF3839332.1"/>
    <property type="molecule type" value="Genomic_DNA"/>
</dbReference>
<dbReference type="RefSeq" id="WP_276269070.1">
    <property type="nucleotide sequence ID" value="NZ_JARJLM010000673.1"/>
</dbReference>
<evidence type="ECO:0000313" key="1">
    <source>
        <dbReference type="EMBL" id="MDF3839332.1"/>
    </source>
</evidence>
<proteinExistence type="predicted"/>
<name>A0ABT6B370_9BURK</name>
<dbReference type="InterPro" id="IPR027417">
    <property type="entry name" value="P-loop_NTPase"/>
</dbReference>
<dbReference type="Gene3D" id="3.40.50.300">
    <property type="entry name" value="P-loop containing nucleotide triphosphate hydrolases"/>
    <property type="match status" value="1"/>
</dbReference>